<comment type="similarity">
    <text evidence="1">Belongs to the HAD-like hydrolase superfamily. NagD family.</text>
</comment>
<dbReference type="NCBIfam" id="TIGR01460">
    <property type="entry name" value="HAD-SF-IIA"/>
    <property type="match status" value="1"/>
</dbReference>
<dbReference type="SFLD" id="SFLDG01139">
    <property type="entry name" value="C2.A:_Pyridoxal_Phosphate_Phos"/>
    <property type="match status" value="1"/>
</dbReference>
<dbReference type="InterPro" id="IPR023214">
    <property type="entry name" value="HAD_sf"/>
</dbReference>
<dbReference type="GO" id="GO:0016791">
    <property type="term" value="F:phosphatase activity"/>
    <property type="evidence" value="ECO:0007669"/>
    <property type="project" value="TreeGrafter"/>
</dbReference>
<feature type="active site" description="Nucleophile" evidence="5">
    <location>
        <position position="10"/>
    </location>
</feature>
<dbReference type="SUPFAM" id="SSF56784">
    <property type="entry name" value="HAD-like"/>
    <property type="match status" value="1"/>
</dbReference>
<dbReference type="RefSeq" id="WP_125943246.1">
    <property type="nucleotide sequence ID" value="NZ_PXZH01000002.1"/>
</dbReference>
<dbReference type="OrthoDB" id="9810449at2"/>
<keyword evidence="2 7" id="KW-0479">Metal-binding</keyword>
<dbReference type="PANTHER" id="PTHR19288">
    <property type="entry name" value="4-NITROPHENYLPHOSPHATASE-RELATED"/>
    <property type="match status" value="1"/>
</dbReference>
<evidence type="ECO:0000256" key="1">
    <source>
        <dbReference type="ARBA" id="ARBA00006696"/>
    </source>
</evidence>
<dbReference type="Pfam" id="PF13242">
    <property type="entry name" value="Hydrolase_like"/>
    <property type="match status" value="1"/>
</dbReference>
<evidence type="ECO:0000256" key="5">
    <source>
        <dbReference type="PIRSR" id="PIRSR000915-1"/>
    </source>
</evidence>
<dbReference type="AlphaFoldDB" id="A0A3S0ABY7"/>
<sequence length="255" mass="28385">MSKYKGYFVDLDGTIYRGKEPIPAGKRFIEKLQANHVPFLLLTNNTTKTPKAVQANLAMNFDIQVEEANIYTATLATIDYMKDIALGDKVFVVGEMDLKQMILEAGFKWEEERPDYVVVALDSYLTYEDLAKATLAIQKGAHFIGTNPDKNIPTERGLMPGAGSIIQLVQTATRVEPTVIGKPNTTIMEKALERIGLSKKEVLMVGDNYDTDIQAGIQNKIDTLLVLSGFTQQEDVPKLPVPPTYVLNSLDEWEL</sequence>
<comment type="caution">
    <text evidence="8">The sequence shown here is derived from an EMBL/GenBank/DDBJ whole genome shotgun (WGS) entry which is preliminary data.</text>
</comment>
<dbReference type="InterPro" id="IPR006354">
    <property type="entry name" value="HAD-SF_hydro_IIA_hyp1"/>
</dbReference>
<keyword evidence="9" id="KW-1185">Reference proteome</keyword>
<dbReference type="CDD" id="cd07530">
    <property type="entry name" value="HAD_Pase_UmpH-like"/>
    <property type="match status" value="1"/>
</dbReference>
<feature type="binding site" evidence="6">
    <location>
        <position position="182"/>
    </location>
    <ligand>
        <name>substrate</name>
    </ligand>
</feature>
<gene>
    <name evidence="8" type="ORF">C7P63_05935</name>
</gene>
<evidence type="ECO:0000256" key="2">
    <source>
        <dbReference type="ARBA" id="ARBA00022723"/>
    </source>
</evidence>
<comment type="cofactor">
    <cofactor evidence="7">
        <name>Mg(2+)</name>
        <dbReference type="ChEBI" id="CHEBI:18420"/>
    </cofactor>
    <text evidence="7">Divalent metal ions. Mg(2+) is the most effective.</text>
</comment>
<dbReference type="NCBIfam" id="TIGR01549">
    <property type="entry name" value="HAD-SF-IA-v1"/>
    <property type="match status" value="1"/>
</dbReference>
<feature type="active site" description="Proton donor" evidence="5">
    <location>
        <position position="12"/>
    </location>
</feature>
<evidence type="ECO:0000256" key="7">
    <source>
        <dbReference type="PIRSR" id="PIRSR000915-3"/>
    </source>
</evidence>
<dbReference type="InterPro" id="IPR006357">
    <property type="entry name" value="HAD-SF_hydro_IIA"/>
</dbReference>
<evidence type="ECO:0000313" key="8">
    <source>
        <dbReference type="EMBL" id="RST89312.1"/>
    </source>
</evidence>
<dbReference type="Pfam" id="PF13344">
    <property type="entry name" value="Hydrolase_6"/>
    <property type="match status" value="1"/>
</dbReference>
<dbReference type="EMBL" id="PXZH01000002">
    <property type="protein sequence ID" value="RST89312.1"/>
    <property type="molecule type" value="Genomic_DNA"/>
</dbReference>
<dbReference type="FunFam" id="3.40.50.1000:FF:000053">
    <property type="entry name" value="TIGR01457 family HAD hydrolase"/>
    <property type="match status" value="1"/>
</dbReference>
<dbReference type="NCBIfam" id="TIGR01457">
    <property type="entry name" value="HAD-SF-IIA-hyp2"/>
    <property type="match status" value="1"/>
</dbReference>
<keyword evidence="3 8" id="KW-0378">Hydrolase</keyword>
<dbReference type="PANTHER" id="PTHR19288:SF46">
    <property type="entry name" value="HALOACID DEHALOGENASE-LIKE HYDROLASE DOMAIN-CONTAINING PROTEIN 2"/>
    <property type="match status" value="1"/>
</dbReference>
<dbReference type="PIRSF" id="PIRSF000915">
    <property type="entry name" value="PGP-type_phosphatase"/>
    <property type="match status" value="1"/>
</dbReference>
<dbReference type="InterPro" id="IPR006439">
    <property type="entry name" value="HAD-SF_hydro_IA"/>
</dbReference>
<dbReference type="SFLD" id="SFLDS00003">
    <property type="entry name" value="Haloacid_Dehalogenase"/>
    <property type="match status" value="1"/>
</dbReference>
<feature type="binding site" evidence="7">
    <location>
        <position position="207"/>
    </location>
    <ligand>
        <name>Mg(2+)</name>
        <dbReference type="ChEBI" id="CHEBI:18420"/>
    </ligand>
</feature>
<feature type="binding site" evidence="7">
    <location>
        <position position="10"/>
    </location>
    <ligand>
        <name>Mg(2+)</name>
        <dbReference type="ChEBI" id="CHEBI:18420"/>
    </ligand>
</feature>
<dbReference type="Proteomes" id="UP000277864">
    <property type="component" value="Unassembled WGS sequence"/>
</dbReference>
<evidence type="ECO:0000256" key="3">
    <source>
        <dbReference type="ARBA" id="ARBA00022801"/>
    </source>
</evidence>
<name>A0A3S0ABY7_9ENTE</name>
<dbReference type="Gene3D" id="3.40.50.1000">
    <property type="entry name" value="HAD superfamily/HAD-like"/>
    <property type="match status" value="2"/>
</dbReference>
<reference evidence="8 9" key="1">
    <citation type="submission" date="2018-03" db="EMBL/GenBank/DDBJ databases">
        <authorList>
            <person name="Gulvik C.A."/>
        </authorList>
    </citation>
    <scope>NUCLEOTIDE SEQUENCE [LARGE SCALE GENOMIC DNA]</scope>
    <source>
        <strain evidence="8 9">JCM 31581</strain>
    </source>
</reference>
<evidence type="ECO:0000256" key="6">
    <source>
        <dbReference type="PIRSR" id="PIRSR000915-2"/>
    </source>
</evidence>
<feature type="binding site" evidence="7">
    <location>
        <position position="12"/>
    </location>
    <ligand>
        <name>Mg(2+)</name>
        <dbReference type="ChEBI" id="CHEBI:18420"/>
    </ligand>
</feature>
<dbReference type="InterPro" id="IPR036412">
    <property type="entry name" value="HAD-like_sf"/>
</dbReference>
<evidence type="ECO:0000256" key="4">
    <source>
        <dbReference type="ARBA" id="ARBA00022842"/>
    </source>
</evidence>
<protein>
    <submittedName>
        <fullName evidence="8">TIGR01457 family HAD-type hydrolase</fullName>
    </submittedName>
</protein>
<dbReference type="GO" id="GO:0005737">
    <property type="term" value="C:cytoplasm"/>
    <property type="evidence" value="ECO:0007669"/>
    <property type="project" value="TreeGrafter"/>
</dbReference>
<accession>A0A3S0ABY7</accession>
<proteinExistence type="inferred from homology"/>
<dbReference type="GO" id="GO:0046872">
    <property type="term" value="F:metal ion binding"/>
    <property type="evidence" value="ECO:0007669"/>
    <property type="project" value="UniProtKB-KW"/>
</dbReference>
<keyword evidence="4 7" id="KW-0460">Magnesium</keyword>
<evidence type="ECO:0000313" key="9">
    <source>
        <dbReference type="Proteomes" id="UP000277864"/>
    </source>
</evidence>
<organism evidence="8 9">
    <name type="scientific">Vagococcus humatus</name>
    <dbReference type="NCBI Taxonomy" id="1889241"/>
    <lineage>
        <taxon>Bacteria</taxon>
        <taxon>Bacillati</taxon>
        <taxon>Bacillota</taxon>
        <taxon>Bacilli</taxon>
        <taxon>Lactobacillales</taxon>
        <taxon>Enterococcaceae</taxon>
        <taxon>Vagococcus</taxon>
    </lineage>
</organism>